<evidence type="ECO:0000313" key="5">
    <source>
        <dbReference type="EMBL" id="CAF4085851.1"/>
    </source>
</evidence>
<organism evidence="3 6">
    <name type="scientific">Rotaria magnacalcarata</name>
    <dbReference type="NCBI Taxonomy" id="392030"/>
    <lineage>
        <taxon>Eukaryota</taxon>
        <taxon>Metazoa</taxon>
        <taxon>Spiralia</taxon>
        <taxon>Gnathifera</taxon>
        <taxon>Rotifera</taxon>
        <taxon>Eurotatoria</taxon>
        <taxon>Bdelloidea</taxon>
        <taxon>Philodinida</taxon>
        <taxon>Philodinidae</taxon>
        <taxon>Rotaria</taxon>
    </lineage>
</organism>
<dbReference type="EMBL" id="CAJNOV010017542">
    <property type="protein sequence ID" value="CAF1608909.1"/>
    <property type="molecule type" value="Genomic_DNA"/>
</dbReference>
<dbReference type="Proteomes" id="UP000663855">
    <property type="component" value="Unassembled WGS sequence"/>
</dbReference>
<keyword evidence="1" id="KW-0472">Membrane</keyword>
<dbReference type="EMBL" id="CAJOBH010007496">
    <property type="protein sequence ID" value="CAF4085851.1"/>
    <property type="molecule type" value="Genomic_DNA"/>
</dbReference>
<dbReference type="Proteomes" id="UP000681720">
    <property type="component" value="Unassembled WGS sequence"/>
</dbReference>
<evidence type="ECO:0000313" key="2">
    <source>
        <dbReference type="EMBL" id="CAF1608909.1"/>
    </source>
</evidence>
<evidence type="ECO:0000313" key="6">
    <source>
        <dbReference type="Proteomes" id="UP000663834"/>
    </source>
</evidence>
<evidence type="ECO:0000313" key="3">
    <source>
        <dbReference type="EMBL" id="CAF1668710.1"/>
    </source>
</evidence>
<dbReference type="Proteomes" id="UP000681967">
    <property type="component" value="Unassembled WGS sequence"/>
</dbReference>
<proteinExistence type="predicted"/>
<feature type="transmembrane region" description="Helical" evidence="1">
    <location>
        <begin position="24"/>
        <end position="45"/>
    </location>
</feature>
<accession>A0A816G0V9</accession>
<dbReference type="EMBL" id="CAJNOW010018814">
    <property type="protein sequence ID" value="CAF1668710.1"/>
    <property type="molecule type" value="Genomic_DNA"/>
</dbReference>
<keyword evidence="1" id="KW-1133">Transmembrane helix</keyword>
<feature type="transmembrane region" description="Helical" evidence="1">
    <location>
        <begin position="171"/>
        <end position="193"/>
    </location>
</feature>
<name>A0A816G0V9_9BILA</name>
<evidence type="ECO:0000256" key="1">
    <source>
        <dbReference type="SAM" id="Phobius"/>
    </source>
</evidence>
<keyword evidence="1" id="KW-0812">Transmembrane</keyword>
<comment type="caution">
    <text evidence="3">The sequence shown here is derived from an EMBL/GenBank/DDBJ whole genome shotgun (WGS) entry which is preliminary data.</text>
</comment>
<feature type="transmembrane region" description="Helical" evidence="1">
    <location>
        <begin position="65"/>
        <end position="89"/>
    </location>
</feature>
<evidence type="ECO:0008006" key="7">
    <source>
        <dbReference type="Google" id="ProtNLM"/>
    </source>
</evidence>
<dbReference type="OrthoDB" id="10027403at2759"/>
<dbReference type="Gene3D" id="1.20.1070.10">
    <property type="entry name" value="Rhodopsin 7-helix transmembrane proteins"/>
    <property type="match status" value="1"/>
</dbReference>
<dbReference type="Proteomes" id="UP000663834">
    <property type="component" value="Unassembled WGS sequence"/>
</dbReference>
<reference evidence="3" key="1">
    <citation type="submission" date="2021-02" db="EMBL/GenBank/DDBJ databases">
        <authorList>
            <person name="Nowell W R."/>
        </authorList>
    </citation>
    <scope>NUCLEOTIDE SEQUENCE</scope>
</reference>
<protein>
    <recommendedName>
        <fullName evidence="7">G-protein coupled receptors family 1 profile domain-containing protein</fullName>
    </recommendedName>
</protein>
<evidence type="ECO:0000313" key="4">
    <source>
        <dbReference type="EMBL" id="CAF3965035.1"/>
    </source>
</evidence>
<dbReference type="EMBL" id="CAJOBJ010003424">
    <property type="protein sequence ID" value="CAF3965035.1"/>
    <property type="molecule type" value="Genomic_DNA"/>
</dbReference>
<dbReference type="AlphaFoldDB" id="A0A816G0V9"/>
<feature type="transmembrane region" description="Helical" evidence="1">
    <location>
        <begin position="126"/>
        <end position="146"/>
    </location>
</feature>
<gene>
    <name evidence="5" type="ORF">BYL167_LOCUS18332</name>
    <name evidence="2" type="ORF">CJN711_LOCUS36259</name>
    <name evidence="4" type="ORF">GIL414_LOCUS9841</name>
    <name evidence="3" type="ORF">KQP761_LOCUS33784</name>
</gene>
<dbReference type="SUPFAM" id="SSF81321">
    <property type="entry name" value="Family A G protein-coupled receptor-like"/>
    <property type="match status" value="1"/>
</dbReference>
<sequence length="214" mass="24316">MACVTCYAQSSRNARIREIFKPKVVIRIIVCIPTIWFIISLHIPLSITIENGKCSMWAGSIALYHSLYICFIAAILPTSLMAIFSFMAYKNLQRITHNVHPVSNAAQQQDSQRSEKMRLQQRDLQLSTMLCVQVVVYMIFTISYQINTLYNAAVLIIGGQKSAERAAIENFVLFMASSFLLNFYSAASFSDFLTSGASRKELRQVFFLHQILIH</sequence>